<reference evidence="3" key="1">
    <citation type="journal article" date="2019" name="Int. J. Syst. Evol. Microbiol.">
        <title>The Global Catalogue of Microorganisms (GCM) 10K type strain sequencing project: providing services to taxonomists for standard genome sequencing and annotation.</title>
        <authorList>
            <consortium name="The Broad Institute Genomics Platform"/>
            <consortium name="The Broad Institute Genome Sequencing Center for Infectious Disease"/>
            <person name="Wu L."/>
            <person name="Ma J."/>
        </authorList>
    </citation>
    <scope>NUCLEOTIDE SEQUENCE [LARGE SCALE GENOMIC DNA]</scope>
    <source>
        <strain evidence="3">CCUG 2113</strain>
    </source>
</reference>
<proteinExistence type="predicted"/>
<sequence>MTLPARGQRAQAASSYSQDAAVPMVPRPGCSHDGDELGAPEA</sequence>
<protein>
    <submittedName>
        <fullName evidence="2">Uncharacterized protein</fullName>
    </submittedName>
</protein>
<keyword evidence="3" id="KW-1185">Reference proteome</keyword>
<dbReference type="Proteomes" id="UP001595693">
    <property type="component" value="Unassembled WGS sequence"/>
</dbReference>
<feature type="compositionally biased region" description="Low complexity" evidence="1">
    <location>
        <begin position="1"/>
        <end position="21"/>
    </location>
</feature>
<organism evidence="2 3">
    <name type="scientific">Acidovorax facilis</name>
    <dbReference type="NCBI Taxonomy" id="12917"/>
    <lineage>
        <taxon>Bacteria</taxon>
        <taxon>Pseudomonadati</taxon>
        <taxon>Pseudomonadota</taxon>
        <taxon>Betaproteobacteria</taxon>
        <taxon>Burkholderiales</taxon>
        <taxon>Comamonadaceae</taxon>
        <taxon>Acidovorax</taxon>
    </lineage>
</organism>
<dbReference type="EMBL" id="JBHSAJ010000029">
    <property type="protein sequence ID" value="MFC3935218.1"/>
    <property type="molecule type" value="Genomic_DNA"/>
</dbReference>
<dbReference type="RefSeq" id="WP_255354187.1">
    <property type="nucleotide sequence ID" value="NZ_JAMXAX010000070.1"/>
</dbReference>
<accession>A0ABV8DA36</accession>
<name>A0ABV8DA36_9BURK</name>
<feature type="region of interest" description="Disordered" evidence="1">
    <location>
        <begin position="1"/>
        <end position="42"/>
    </location>
</feature>
<evidence type="ECO:0000313" key="2">
    <source>
        <dbReference type="EMBL" id="MFC3935218.1"/>
    </source>
</evidence>
<evidence type="ECO:0000256" key="1">
    <source>
        <dbReference type="SAM" id="MobiDB-lite"/>
    </source>
</evidence>
<comment type="caution">
    <text evidence="2">The sequence shown here is derived from an EMBL/GenBank/DDBJ whole genome shotgun (WGS) entry which is preliminary data.</text>
</comment>
<gene>
    <name evidence="2" type="ORF">ACFOW3_11350</name>
</gene>
<evidence type="ECO:0000313" key="3">
    <source>
        <dbReference type="Proteomes" id="UP001595693"/>
    </source>
</evidence>